<evidence type="ECO:0000313" key="2">
    <source>
        <dbReference type="EMBL" id="WMV15655.1"/>
    </source>
</evidence>
<name>A0AAF0TJY4_SOLVR</name>
<evidence type="ECO:0000256" key="1">
    <source>
        <dbReference type="ARBA" id="ARBA00010490"/>
    </source>
</evidence>
<dbReference type="Proteomes" id="UP001234989">
    <property type="component" value="Chromosome 2"/>
</dbReference>
<proteinExistence type="inferred from homology"/>
<dbReference type="GO" id="GO:0005829">
    <property type="term" value="C:cytosol"/>
    <property type="evidence" value="ECO:0007669"/>
    <property type="project" value="TreeGrafter"/>
</dbReference>
<comment type="similarity">
    <text evidence="1">Belongs to the PDCD5 family.</text>
</comment>
<dbReference type="AlphaFoldDB" id="A0AAF0TJY4"/>
<evidence type="ECO:0000313" key="3">
    <source>
        <dbReference type="Proteomes" id="UP001234989"/>
    </source>
</evidence>
<keyword evidence="3" id="KW-1185">Reference proteome</keyword>
<dbReference type="GO" id="GO:0005634">
    <property type="term" value="C:nucleus"/>
    <property type="evidence" value="ECO:0007669"/>
    <property type="project" value="TreeGrafter"/>
</dbReference>
<dbReference type="InterPro" id="IPR036883">
    <property type="entry name" value="PDCD5-like_sf"/>
</dbReference>
<accession>A0AAF0TJY4</accession>
<dbReference type="InterPro" id="IPR002836">
    <property type="entry name" value="PDCD5-like"/>
</dbReference>
<dbReference type="PANTHER" id="PTHR10840">
    <property type="entry name" value="PROGRAMMED CELL DEATH PROTEIN 5"/>
    <property type="match status" value="1"/>
</dbReference>
<sequence>MQRLKSQKGSWLIAITLMKKNDRTLEIRKLREEYPFLMEEVNVAEENNPEVVEKPKRGIDDTTLLLGRLKEGDEKIALQVYFRDYDLGPKIISRATIYQTLCAMGTLHPVKGSTSRTEPKDAKHSSDLVNLLCCSGIVHSLLRCEETWTKILVVKGQFARIALVKPDKARGVEDVILRAAQYGQITEKVSEQKLIELLEQINTQTTKQTKVTIQRRRNVLEDDD</sequence>
<dbReference type="PANTHER" id="PTHR10840:SF0">
    <property type="entry name" value="PROGRAMMED CELL DEATH PROTEIN 5"/>
    <property type="match status" value="1"/>
</dbReference>
<reference evidence="2" key="1">
    <citation type="submission" date="2023-08" db="EMBL/GenBank/DDBJ databases">
        <title>A de novo genome assembly of Solanum verrucosum Schlechtendal, a Mexican diploid species geographically isolated from the other diploid A-genome species in potato relatives.</title>
        <authorList>
            <person name="Hosaka K."/>
        </authorList>
    </citation>
    <scope>NUCLEOTIDE SEQUENCE</scope>
    <source>
        <tissue evidence="2">Young leaves</tissue>
    </source>
</reference>
<dbReference type="Pfam" id="PF01984">
    <property type="entry name" value="dsDNA_bind"/>
    <property type="match status" value="1"/>
</dbReference>
<dbReference type="GO" id="GO:0003677">
    <property type="term" value="F:DNA binding"/>
    <property type="evidence" value="ECO:0007669"/>
    <property type="project" value="InterPro"/>
</dbReference>
<dbReference type="Gene3D" id="1.10.8.140">
    <property type="entry name" value="PDCD5-like"/>
    <property type="match status" value="1"/>
</dbReference>
<dbReference type="SUPFAM" id="SSF46950">
    <property type="entry name" value="Double-stranded DNA-binding domain"/>
    <property type="match status" value="1"/>
</dbReference>
<dbReference type="EMBL" id="CP133613">
    <property type="protein sequence ID" value="WMV15655.1"/>
    <property type="molecule type" value="Genomic_DNA"/>
</dbReference>
<gene>
    <name evidence="2" type="ORF">MTR67_009040</name>
</gene>
<protein>
    <submittedName>
        <fullName evidence="2">Uncharacterized protein</fullName>
    </submittedName>
</protein>
<organism evidence="2 3">
    <name type="scientific">Solanum verrucosum</name>
    <dbReference type="NCBI Taxonomy" id="315347"/>
    <lineage>
        <taxon>Eukaryota</taxon>
        <taxon>Viridiplantae</taxon>
        <taxon>Streptophyta</taxon>
        <taxon>Embryophyta</taxon>
        <taxon>Tracheophyta</taxon>
        <taxon>Spermatophyta</taxon>
        <taxon>Magnoliopsida</taxon>
        <taxon>eudicotyledons</taxon>
        <taxon>Gunneridae</taxon>
        <taxon>Pentapetalae</taxon>
        <taxon>asterids</taxon>
        <taxon>lamiids</taxon>
        <taxon>Solanales</taxon>
        <taxon>Solanaceae</taxon>
        <taxon>Solanoideae</taxon>
        <taxon>Solaneae</taxon>
        <taxon>Solanum</taxon>
    </lineage>
</organism>